<accession>A0A6S7FWD9</accession>
<dbReference type="EMBL" id="CACRXK020000747">
    <property type="protein sequence ID" value="CAB3984494.1"/>
    <property type="molecule type" value="Genomic_DNA"/>
</dbReference>
<evidence type="ECO:0000313" key="2">
    <source>
        <dbReference type="EMBL" id="CAB3984494.1"/>
    </source>
</evidence>
<feature type="region of interest" description="Disordered" evidence="1">
    <location>
        <begin position="56"/>
        <end position="93"/>
    </location>
</feature>
<feature type="compositionally biased region" description="Basic and acidic residues" evidence="1">
    <location>
        <begin position="312"/>
        <end position="327"/>
    </location>
</feature>
<dbReference type="OrthoDB" id="5989245at2759"/>
<feature type="region of interest" description="Disordered" evidence="1">
    <location>
        <begin position="418"/>
        <end position="438"/>
    </location>
</feature>
<feature type="region of interest" description="Disordered" evidence="1">
    <location>
        <begin position="1"/>
        <end position="31"/>
    </location>
</feature>
<gene>
    <name evidence="2" type="ORF">PACLA_8A038001</name>
</gene>
<evidence type="ECO:0000256" key="1">
    <source>
        <dbReference type="SAM" id="MobiDB-lite"/>
    </source>
</evidence>
<evidence type="ECO:0000313" key="3">
    <source>
        <dbReference type="Proteomes" id="UP001152795"/>
    </source>
</evidence>
<sequence length="642" mass="72242">MTFLGISRAKDTNDEIDSSDNSVWREVESDADHKEMTRTYGCDDYLSRWLPNIKQRDEPVQLRPEKSEKRPDKEHPSRLFKSPCHHHEGKTLRENKIQQDPAKKTYFEAIKCSPMKLRQSIAAFKRPKLDENFTLKPNNNITLNPKPSNTPGAKEQAIALSTSMESMEDSIETTSTAEKTLGKRVETKTTKPSVGIVEMQNDEMGLLGSLCFRKSLPENVYGENMYTPCNMVGGKLRKMYRGTGSGLFSARRQSKELLVRCESIMIYPKVLVNQKEQTDKFTTNSKQQSAKYKVTANQQQQSDKVVVNFQKHSNEFARKPDKPKEAWNDNTTQPPLNSKGSETTYTRLPQLNAKDQSTPKGHNQNALPETPLDDPTPVVEVHTIQNCTGQPSMESQITKNSASTKIIIPFGENELIKQSGVRSRSKSENAGGERATPMKPRCLVNETSTLQKIQEVVTLKTELQKEEGVEGSVKTAGGTDVGERGKPMKLRFLKESSKLNEQSHATQRHSDITVGVGRAEIARKLPVATQYLTVNTTNTLKRFRIPTGIENSELFIGRENYPPKTKTGPYRFAYSQKGLSEYGKNFDGVKQHIGRQSVPLKIGGKGLLKARLARNEEVSGKLAEDESKKRVQFLVHNSRYFT</sequence>
<dbReference type="AlphaFoldDB" id="A0A6S7FWD9"/>
<dbReference type="Proteomes" id="UP001152795">
    <property type="component" value="Unassembled WGS sequence"/>
</dbReference>
<proteinExistence type="predicted"/>
<feature type="region of interest" description="Disordered" evidence="1">
    <location>
        <begin position="277"/>
        <end position="377"/>
    </location>
</feature>
<feature type="compositionally biased region" description="Basic and acidic residues" evidence="1">
    <location>
        <begin position="56"/>
        <end position="77"/>
    </location>
</feature>
<feature type="compositionally biased region" description="Polar residues" evidence="1">
    <location>
        <begin position="280"/>
        <end position="303"/>
    </location>
</feature>
<reference evidence="2" key="1">
    <citation type="submission" date="2020-04" db="EMBL/GenBank/DDBJ databases">
        <authorList>
            <person name="Alioto T."/>
            <person name="Alioto T."/>
            <person name="Gomez Garrido J."/>
        </authorList>
    </citation>
    <scope>NUCLEOTIDE SEQUENCE</scope>
    <source>
        <strain evidence="2">A484AB</strain>
    </source>
</reference>
<comment type="caution">
    <text evidence="2">The sequence shown here is derived from an EMBL/GenBank/DDBJ whole genome shotgun (WGS) entry which is preliminary data.</text>
</comment>
<organism evidence="2 3">
    <name type="scientific">Paramuricea clavata</name>
    <name type="common">Red gorgonian</name>
    <name type="synonym">Violescent sea-whip</name>
    <dbReference type="NCBI Taxonomy" id="317549"/>
    <lineage>
        <taxon>Eukaryota</taxon>
        <taxon>Metazoa</taxon>
        <taxon>Cnidaria</taxon>
        <taxon>Anthozoa</taxon>
        <taxon>Octocorallia</taxon>
        <taxon>Malacalcyonacea</taxon>
        <taxon>Plexauridae</taxon>
        <taxon>Paramuricea</taxon>
    </lineage>
</organism>
<feature type="compositionally biased region" description="Polar residues" evidence="1">
    <location>
        <begin position="328"/>
        <end position="367"/>
    </location>
</feature>
<keyword evidence="3" id="KW-1185">Reference proteome</keyword>
<protein>
    <submittedName>
        <fullName evidence="2">Uncharacterized protein</fullName>
    </submittedName>
</protein>
<name>A0A6S7FWD9_PARCT</name>